<evidence type="ECO:0000256" key="2">
    <source>
        <dbReference type="SAM" id="MobiDB-lite"/>
    </source>
</evidence>
<name>A0ABX8D647_9CELL</name>
<dbReference type="EMBL" id="CP074405">
    <property type="protein sequence ID" value="QVI62581.1"/>
    <property type="molecule type" value="Genomic_DNA"/>
</dbReference>
<feature type="compositionally biased region" description="Polar residues" evidence="2">
    <location>
        <begin position="1"/>
        <end position="17"/>
    </location>
</feature>
<dbReference type="RefSeq" id="WP_207340242.1">
    <property type="nucleotide sequence ID" value="NZ_CP074405.1"/>
</dbReference>
<keyword evidence="4" id="KW-1185">Reference proteome</keyword>
<gene>
    <name evidence="3" type="ORF">KG103_01100</name>
</gene>
<dbReference type="PANTHER" id="PTHR30006:SF2">
    <property type="entry name" value="ABC TRANSPORTER SUBSTRATE-BINDING PROTEIN"/>
    <property type="match status" value="1"/>
</dbReference>
<dbReference type="NCBIfam" id="TIGR01254">
    <property type="entry name" value="sfuA"/>
    <property type="match status" value="1"/>
</dbReference>
<dbReference type="SUPFAM" id="SSF53850">
    <property type="entry name" value="Periplasmic binding protein-like II"/>
    <property type="match status" value="1"/>
</dbReference>
<protein>
    <submittedName>
        <fullName evidence="3">Thiamine ABC transporter substrate-binding protein</fullName>
    </submittedName>
</protein>
<evidence type="ECO:0000313" key="4">
    <source>
        <dbReference type="Proteomes" id="UP000677804"/>
    </source>
</evidence>
<dbReference type="Pfam" id="PF13343">
    <property type="entry name" value="SBP_bac_6"/>
    <property type="match status" value="1"/>
</dbReference>
<accession>A0ABX8D647</accession>
<keyword evidence="1" id="KW-0732">Signal</keyword>
<dbReference type="InterPro" id="IPR005948">
    <property type="entry name" value="ThiB-like"/>
</dbReference>
<organism evidence="3 4">
    <name type="scientific">Cellulomonas wangleii</name>
    <dbReference type="NCBI Taxonomy" id="2816956"/>
    <lineage>
        <taxon>Bacteria</taxon>
        <taxon>Bacillati</taxon>
        <taxon>Actinomycetota</taxon>
        <taxon>Actinomycetes</taxon>
        <taxon>Micrococcales</taxon>
        <taxon>Cellulomonadaceae</taxon>
        <taxon>Cellulomonas</taxon>
    </lineage>
</organism>
<evidence type="ECO:0000313" key="3">
    <source>
        <dbReference type="EMBL" id="QVI62581.1"/>
    </source>
</evidence>
<proteinExistence type="predicted"/>
<dbReference type="PANTHER" id="PTHR30006">
    <property type="entry name" value="THIAMINE-BINDING PERIPLASMIC PROTEIN-RELATED"/>
    <property type="match status" value="1"/>
</dbReference>
<dbReference type="Gene3D" id="3.40.190.10">
    <property type="entry name" value="Periplasmic binding protein-like II"/>
    <property type="match status" value="2"/>
</dbReference>
<sequence length="380" mass="39416">MTTPRARSPQHGSPQHGTTRRRTTPARRAAAGLVATAGLVALTACSAVGSGAADDPTDGAGTVTLVTHESFALSDGLLEQFEEESGLRVEVVQQADAGALVNQLVLTKDAPLGDLVFGIDNAFASRALDEGVLVPAELTAPAAQDAAAYAVPGDDAGALTAVDLGDVCLNVDTAWFAERGVPEPTTLESLLDPAYRDLVVVPDPVTSSPGLAFLLATVGAFGEDGWADYWAGLRDNGLQVADGWSEAYYTDFTAGGGEGPRPVVLSYASSPPFTVPDGADAPTTRALLDTCFRQVEYAGVLAGAANPEGAAALLDFLLSDDVQADIPGSMYMYPVSSTVELPQEWAAWAPLADDPFEVAPADVTAHREQWLATWSDTVIG</sequence>
<feature type="region of interest" description="Disordered" evidence="2">
    <location>
        <begin position="1"/>
        <end position="25"/>
    </location>
</feature>
<reference evidence="3 4" key="1">
    <citation type="submission" date="2021-05" db="EMBL/GenBank/DDBJ databases">
        <title>Novel species in genus Cellulomonas.</title>
        <authorList>
            <person name="Zhang G."/>
        </authorList>
    </citation>
    <scope>NUCLEOTIDE SEQUENCE [LARGE SCALE GENOMIC DNA]</scope>
    <source>
        <strain evidence="4">zg-ZUI222</strain>
    </source>
</reference>
<evidence type="ECO:0000256" key="1">
    <source>
        <dbReference type="ARBA" id="ARBA00022729"/>
    </source>
</evidence>
<dbReference type="Proteomes" id="UP000677804">
    <property type="component" value="Chromosome"/>
</dbReference>